<comment type="cofactor">
    <cofactor evidence="5">
        <name>Mg(2+)</name>
        <dbReference type="ChEBI" id="CHEBI:18420"/>
    </cofactor>
</comment>
<feature type="binding site" evidence="5">
    <location>
        <position position="164"/>
    </location>
    <ligand>
        <name>Mg(2+)</name>
        <dbReference type="ChEBI" id="CHEBI:18420"/>
    </ligand>
</feature>
<dbReference type="InterPro" id="IPR010233">
    <property type="entry name" value="UbiG_MeTrfase"/>
</dbReference>
<dbReference type="GO" id="GO:0046872">
    <property type="term" value="F:metal ion binding"/>
    <property type="evidence" value="ECO:0007669"/>
    <property type="project" value="UniProtKB-KW"/>
</dbReference>
<gene>
    <name evidence="7" type="ORF">DPMN_055343</name>
</gene>
<feature type="binding site" evidence="5">
    <location>
        <position position="92"/>
    </location>
    <ligand>
        <name>S-adenosyl-L-methionine</name>
        <dbReference type="ChEBI" id="CHEBI:59789"/>
    </ligand>
</feature>
<keyword evidence="5" id="KW-0472">Membrane</keyword>
<feature type="binding site" evidence="5">
    <location>
        <position position="160"/>
    </location>
    <ligand>
        <name>S-adenosyl-L-methionine</name>
        <dbReference type="ChEBI" id="CHEBI:59789"/>
    </ligand>
</feature>
<dbReference type="GO" id="GO:0032259">
    <property type="term" value="P:methylation"/>
    <property type="evidence" value="ECO:0007669"/>
    <property type="project" value="UniProtKB-KW"/>
</dbReference>
<dbReference type="SUPFAM" id="SSF53335">
    <property type="entry name" value="S-adenosyl-L-methionine-dependent methyltransferases"/>
    <property type="match status" value="1"/>
</dbReference>
<dbReference type="InterPro" id="IPR013216">
    <property type="entry name" value="Methyltransf_11"/>
</dbReference>
<dbReference type="Pfam" id="PF08241">
    <property type="entry name" value="Methyltransf_11"/>
    <property type="match status" value="1"/>
</dbReference>
<keyword evidence="3 5" id="KW-0831">Ubiquinone biosynthesis</keyword>
<feature type="binding site" evidence="5">
    <location>
        <position position="165"/>
    </location>
    <ligand>
        <name>Mg(2+)</name>
        <dbReference type="ChEBI" id="CHEBI:18420"/>
    </ligand>
</feature>
<keyword evidence="5" id="KW-0496">Mitochondrion</keyword>
<keyword evidence="1 5" id="KW-0489">Methyltransferase</keyword>
<dbReference type="PANTHER" id="PTHR43464:SF19">
    <property type="entry name" value="UBIQUINONE BIOSYNTHESIS O-METHYLTRANSFERASE, MITOCHONDRIAL"/>
    <property type="match status" value="1"/>
</dbReference>
<accession>A0A9D4CPT3</accession>
<reference evidence="7" key="2">
    <citation type="submission" date="2020-11" db="EMBL/GenBank/DDBJ databases">
        <authorList>
            <person name="McCartney M.A."/>
            <person name="Auch B."/>
            <person name="Kono T."/>
            <person name="Mallez S."/>
            <person name="Becker A."/>
            <person name="Gohl D.M."/>
            <person name="Silverstein K.A.T."/>
            <person name="Koren S."/>
            <person name="Bechman K.B."/>
            <person name="Herman A."/>
            <person name="Abrahante J.E."/>
            <person name="Garbe J."/>
        </authorList>
    </citation>
    <scope>NUCLEOTIDE SEQUENCE</scope>
    <source>
        <strain evidence="7">Duluth1</strain>
        <tissue evidence="7">Whole animal</tissue>
    </source>
</reference>
<keyword evidence="4 5" id="KW-0949">S-adenosyl-L-methionine</keyword>
<evidence type="ECO:0000256" key="2">
    <source>
        <dbReference type="ARBA" id="ARBA00022679"/>
    </source>
</evidence>
<comment type="caution">
    <text evidence="5">Lacks conserved residue(s) required for the propagation of feature annotation.</text>
</comment>
<comment type="catalytic activity">
    <reaction evidence="5">
        <text>a 3-demethylubiquinone + S-adenosyl-L-methionine = a ubiquinone + S-adenosyl-L-homocysteine</text>
        <dbReference type="Rhea" id="RHEA:81215"/>
        <dbReference type="Rhea" id="RHEA-COMP:9565"/>
        <dbReference type="Rhea" id="RHEA-COMP:19654"/>
        <dbReference type="ChEBI" id="CHEBI:16389"/>
        <dbReference type="ChEBI" id="CHEBI:57856"/>
        <dbReference type="ChEBI" id="CHEBI:59789"/>
        <dbReference type="ChEBI" id="CHEBI:231825"/>
    </reaction>
</comment>
<dbReference type="GO" id="GO:0031314">
    <property type="term" value="C:extrinsic component of mitochondrial inner membrane"/>
    <property type="evidence" value="ECO:0007669"/>
    <property type="project" value="UniProtKB-UniRule"/>
</dbReference>
<keyword evidence="5" id="KW-0999">Mitochondrion inner membrane</keyword>
<dbReference type="GO" id="GO:0061542">
    <property type="term" value="F:3-demethylubiquinol 3-O-methyltransferase activity"/>
    <property type="evidence" value="ECO:0007669"/>
    <property type="project" value="UniProtKB-UniRule"/>
</dbReference>
<comment type="catalytic activity">
    <reaction evidence="5">
        <text>a 3,4-dihydroxy-5-(all-trans-polyprenyl)benzoate + S-adenosyl-L-methionine = a 4-hydroxy-3-methoxy-5-(all-trans-polyprenyl)benzoate + S-adenosyl-L-homocysteine + H(+)</text>
        <dbReference type="Rhea" id="RHEA:44452"/>
        <dbReference type="Rhea" id="RHEA-COMP:10930"/>
        <dbReference type="Rhea" id="RHEA-COMP:10931"/>
        <dbReference type="ChEBI" id="CHEBI:15378"/>
        <dbReference type="ChEBI" id="CHEBI:57856"/>
        <dbReference type="ChEBI" id="CHEBI:59789"/>
        <dbReference type="ChEBI" id="CHEBI:64694"/>
        <dbReference type="ChEBI" id="CHEBI:84443"/>
        <dbReference type="EC" id="2.1.1.114"/>
    </reaction>
</comment>
<feature type="binding site" evidence="5">
    <location>
        <position position="60"/>
    </location>
    <ligand>
        <name>S-adenosyl-L-methionine</name>
        <dbReference type="ChEBI" id="CHEBI:59789"/>
    </ligand>
</feature>
<dbReference type="CDD" id="cd02440">
    <property type="entry name" value="AdoMet_MTases"/>
    <property type="match status" value="1"/>
</dbReference>
<evidence type="ECO:0000313" key="7">
    <source>
        <dbReference type="EMBL" id="KAH3729375.1"/>
    </source>
</evidence>
<comment type="caution">
    <text evidence="7">The sequence shown here is derived from an EMBL/GenBank/DDBJ whole genome shotgun (WGS) entry which is preliminary data.</text>
</comment>
<proteinExistence type="inferred from homology"/>
<comment type="similarity">
    <text evidence="5">Belongs to the class I-like SAM-binding methyltransferase superfamily. UbiG/COQ3 family.</text>
</comment>
<evidence type="ECO:0000256" key="4">
    <source>
        <dbReference type="ARBA" id="ARBA00022691"/>
    </source>
</evidence>
<evidence type="ECO:0000313" key="8">
    <source>
        <dbReference type="Proteomes" id="UP000828390"/>
    </source>
</evidence>
<dbReference type="InterPro" id="IPR029063">
    <property type="entry name" value="SAM-dependent_MTases_sf"/>
</dbReference>
<sequence>MRLYRQLNRAFLSNRRTYGQRPVVSSTMDADEIKHFRSLANTWWDETGEFEALHAMNKIRIPFIRDGLVQQLEMSPRNPAEPLQGLSVVDVGSGGGLLTEPIARLGAFVVGIEPVEESTKIAQLHLEEDPRLLPRVKYITGSVEDLVSTEAETFDAVVASEVVEHVNDLEAFMASCCSLVKPGGSLFVTTMNKTLLSRTLAVFGAEKVFRIVPEGTHDWQKFVPPSDLQSILEKNHFHTRLLHGMLYMPVLREWRWVPDTSINYALHAVKD</sequence>
<dbReference type="EC" id="2.1.1.114" evidence="5"/>
<keyword evidence="8" id="KW-1185">Reference proteome</keyword>
<reference evidence="7" key="1">
    <citation type="journal article" date="2019" name="bioRxiv">
        <title>The Genome of the Zebra Mussel, Dreissena polymorpha: A Resource for Invasive Species Research.</title>
        <authorList>
            <person name="McCartney M.A."/>
            <person name="Auch B."/>
            <person name="Kono T."/>
            <person name="Mallez S."/>
            <person name="Zhang Y."/>
            <person name="Obille A."/>
            <person name="Becker A."/>
            <person name="Abrahante J.E."/>
            <person name="Garbe J."/>
            <person name="Badalamenti J.P."/>
            <person name="Herman A."/>
            <person name="Mangelson H."/>
            <person name="Liachko I."/>
            <person name="Sullivan S."/>
            <person name="Sone E.D."/>
            <person name="Koren S."/>
            <person name="Silverstein K.A.T."/>
            <person name="Beckman K.B."/>
            <person name="Gohl D.M."/>
        </authorList>
    </citation>
    <scope>NUCLEOTIDE SEQUENCE</scope>
    <source>
        <strain evidence="7">Duluth1</strain>
        <tissue evidence="7">Whole animal</tissue>
    </source>
</reference>
<dbReference type="Proteomes" id="UP000828390">
    <property type="component" value="Unassembled WGS sequence"/>
</dbReference>
<name>A0A9D4CPT3_DREPO</name>
<evidence type="ECO:0000256" key="1">
    <source>
        <dbReference type="ARBA" id="ARBA00022603"/>
    </source>
</evidence>
<evidence type="ECO:0000259" key="6">
    <source>
        <dbReference type="Pfam" id="PF08241"/>
    </source>
</evidence>
<feature type="binding site" evidence="5">
    <location>
        <position position="161"/>
    </location>
    <ligand>
        <name>Mg(2+)</name>
        <dbReference type="ChEBI" id="CHEBI:18420"/>
    </ligand>
</feature>
<dbReference type="EMBL" id="JAIWYP010000012">
    <property type="protein sequence ID" value="KAH3729375.1"/>
    <property type="molecule type" value="Genomic_DNA"/>
</dbReference>
<keyword evidence="2 5" id="KW-0808">Transferase</keyword>
<comment type="function">
    <text evidence="5">O-methyltransferase required for two non-consecutive steps during ubiquinone biosynthesis. Catalyzes the 2 O-methylation of 3,4-dihydroxy-5-(all-trans-polyprenyl)benzoic acid into 4-hydroxy-3-methoxy-5-(all-trans-polyprenyl)benzoic acid. Also catalyzes the last step of ubiquinone biosynthesis by mediating methylation of 3-demethylubiquinone into ubiquinone. Also able to mediate the methylation of 3-demethylubiquinol into ubiquinol.</text>
</comment>
<comment type="pathway">
    <text evidence="5">Cofactor biosynthesis; ubiquinone biosynthesis.</text>
</comment>
<dbReference type="HAMAP" id="MF_00472">
    <property type="entry name" value="UbiG"/>
    <property type="match status" value="1"/>
</dbReference>
<dbReference type="AlphaFoldDB" id="A0A9D4CPT3"/>
<keyword evidence="5" id="KW-0479">Metal-binding</keyword>
<dbReference type="EC" id="2.1.1.64" evidence="5"/>
<comment type="catalytic activity">
    <reaction evidence="5">
        <text>a 3-demethylubiquinol + S-adenosyl-L-methionine = a ubiquinol + S-adenosyl-L-homocysteine + H(+)</text>
        <dbReference type="Rhea" id="RHEA:44380"/>
        <dbReference type="Rhea" id="RHEA-COMP:9566"/>
        <dbReference type="Rhea" id="RHEA-COMP:10914"/>
        <dbReference type="ChEBI" id="CHEBI:15378"/>
        <dbReference type="ChEBI" id="CHEBI:17976"/>
        <dbReference type="ChEBI" id="CHEBI:57856"/>
        <dbReference type="ChEBI" id="CHEBI:59789"/>
        <dbReference type="ChEBI" id="CHEBI:84422"/>
        <dbReference type="EC" id="2.1.1.64"/>
    </reaction>
</comment>
<feature type="domain" description="Methyltransferase type 11" evidence="6">
    <location>
        <begin position="89"/>
        <end position="188"/>
    </location>
</feature>
<evidence type="ECO:0000256" key="5">
    <source>
        <dbReference type="HAMAP-Rule" id="MF_03190"/>
    </source>
</evidence>
<comment type="subcellular location">
    <subcellularLocation>
        <location evidence="5">Mitochondrion inner membrane</location>
        <topology evidence="5">Peripheral membrane protein</topology>
        <orientation evidence="5">Matrix side</orientation>
    </subcellularLocation>
</comment>
<dbReference type="Gene3D" id="3.40.50.150">
    <property type="entry name" value="Vaccinia Virus protein VP39"/>
    <property type="match status" value="1"/>
</dbReference>
<organism evidence="7 8">
    <name type="scientific">Dreissena polymorpha</name>
    <name type="common">Zebra mussel</name>
    <name type="synonym">Mytilus polymorpha</name>
    <dbReference type="NCBI Taxonomy" id="45954"/>
    <lineage>
        <taxon>Eukaryota</taxon>
        <taxon>Metazoa</taxon>
        <taxon>Spiralia</taxon>
        <taxon>Lophotrochozoa</taxon>
        <taxon>Mollusca</taxon>
        <taxon>Bivalvia</taxon>
        <taxon>Autobranchia</taxon>
        <taxon>Heteroconchia</taxon>
        <taxon>Euheterodonta</taxon>
        <taxon>Imparidentia</taxon>
        <taxon>Neoheterodontei</taxon>
        <taxon>Myida</taxon>
        <taxon>Dreissenoidea</taxon>
        <taxon>Dreissenidae</taxon>
        <taxon>Dreissena</taxon>
    </lineage>
</organism>
<protein>
    <recommendedName>
        <fullName evidence="5">Ubiquinone biosynthesis O-methyltransferase, mitochondrial</fullName>
    </recommendedName>
    <alternativeName>
        <fullName evidence="5">3-demethylubiquinol 3-O-methyltransferase</fullName>
        <ecNumber evidence="5">2.1.1.64</ecNumber>
    </alternativeName>
    <alternativeName>
        <fullName evidence="5">3-demethylubiquinone 3-O-methyltransferase</fullName>
        <ecNumber evidence="5">2.1.1.-</ecNumber>
    </alternativeName>
    <alternativeName>
        <fullName evidence="5">Polyprenyldihydroxybenzoate methyltransferase</fullName>
        <ecNumber evidence="5">2.1.1.114</ecNumber>
    </alternativeName>
</protein>
<dbReference type="EC" id="2.1.1.-" evidence="5"/>
<dbReference type="NCBIfam" id="TIGR01983">
    <property type="entry name" value="UbiG"/>
    <property type="match status" value="1"/>
</dbReference>
<evidence type="ECO:0000256" key="3">
    <source>
        <dbReference type="ARBA" id="ARBA00022688"/>
    </source>
</evidence>
<keyword evidence="5" id="KW-0460">Magnesium</keyword>
<comment type="subunit">
    <text evidence="5">Component of a multi-subunit COQ enzyme complex.</text>
</comment>
<dbReference type="PANTHER" id="PTHR43464">
    <property type="entry name" value="METHYLTRANSFERASE"/>
    <property type="match status" value="1"/>
</dbReference>
<dbReference type="GO" id="GO:0010420">
    <property type="term" value="F:polyprenyldihydroxybenzoate methyltransferase activity"/>
    <property type="evidence" value="ECO:0007669"/>
    <property type="project" value="UniProtKB-UniRule"/>
</dbReference>